<dbReference type="RefSeq" id="XP_066672837.1">
    <property type="nucleotide sequence ID" value="XM_066809219.1"/>
</dbReference>
<protein>
    <recommendedName>
        <fullName evidence="1">Heterokaryon incompatibility domain-containing protein</fullName>
    </recommendedName>
</protein>
<dbReference type="Proteomes" id="UP001433268">
    <property type="component" value="Unassembled WGS sequence"/>
</dbReference>
<dbReference type="PANTHER" id="PTHR33112">
    <property type="entry name" value="DOMAIN PROTEIN, PUTATIVE-RELATED"/>
    <property type="match status" value="1"/>
</dbReference>
<evidence type="ECO:0000313" key="2">
    <source>
        <dbReference type="EMBL" id="KAK8089943.1"/>
    </source>
</evidence>
<gene>
    <name evidence="2" type="ORF">PG997_004904</name>
</gene>
<accession>A0ABR1X3E7</accession>
<reference evidence="2 3" key="1">
    <citation type="submission" date="2023-01" db="EMBL/GenBank/DDBJ databases">
        <title>Analysis of 21 Apiospora genomes using comparative genomics revels a genus with tremendous synthesis potential of carbohydrate active enzymes and secondary metabolites.</title>
        <authorList>
            <person name="Sorensen T."/>
        </authorList>
    </citation>
    <scope>NUCLEOTIDE SEQUENCE [LARGE SCALE GENOMIC DNA]</scope>
    <source>
        <strain evidence="2 3">CBS 114990</strain>
    </source>
</reference>
<evidence type="ECO:0000259" key="1">
    <source>
        <dbReference type="Pfam" id="PF06985"/>
    </source>
</evidence>
<dbReference type="PANTHER" id="PTHR33112:SF1">
    <property type="entry name" value="HETEROKARYON INCOMPATIBILITY DOMAIN-CONTAINING PROTEIN"/>
    <property type="match status" value="1"/>
</dbReference>
<name>A0ABR1X3E7_9PEZI</name>
<evidence type="ECO:0000313" key="3">
    <source>
        <dbReference type="Proteomes" id="UP001433268"/>
    </source>
</evidence>
<comment type="caution">
    <text evidence="2">The sequence shown here is derived from an EMBL/GenBank/DDBJ whole genome shotgun (WGS) entry which is preliminary data.</text>
</comment>
<dbReference type="GeneID" id="92042279"/>
<organism evidence="2 3">
    <name type="scientific">Apiospora hydei</name>
    <dbReference type="NCBI Taxonomy" id="1337664"/>
    <lineage>
        <taxon>Eukaryota</taxon>
        <taxon>Fungi</taxon>
        <taxon>Dikarya</taxon>
        <taxon>Ascomycota</taxon>
        <taxon>Pezizomycotina</taxon>
        <taxon>Sordariomycetes</taxon>
        <taxon>Xylariomycetidae</taxon>
        <taxon>Amphisphaeriales</taxon>
        <taxon>Apiosporaceae</taxon>
        <taxon>Apiospora</taxon>
    </lineage>
</organism>
<keyword evidence="3" id="KW-1185">Reference proteome</keyword>
<dbReference type="EMBL" id="JAQQWN010000004">
    <property type="protein sequence ID" value="KAK8089943.1"/>
    <property type="molecule type" value="Genomic_DNA"/>
</dbReference>
<dbReference type="Pfam" id="PF06985">
    <property type="entry name" value="HET"/>
    <property type="match status" value="1"/>
</dbReference>
<proteinExistence type="predicted"/>
<feature type="domain" description="Heterokaryon incompatibility" evidence="1">
    <location>
        <begin position="135"/>
        <end position="270"/>
    </location>
</feature>
<sequence>MLVTIIPPQFRAGSVARAPLQFFPLTLRAAEMKFEGFGDVVGFTQPGADSQGSPYSTPYSPVGMLSRSGKRDTLIRPRRVKPTVDYSVAKDWLANCRDGHQVCALQRPGAALDFQLRVIDCVTRQVVCAPSHCQYVALSYVWGEIKQAPRGGDPISPGRFPMVVEDSITVVRELGYRFLWVDRHCIDQDDAAGKHATISSMHVVYGNSQLTIIAAAGTDAEYGLPGVGTRAREEQGCVTIGKYSFVNMFLDARTALKHSKWGTRGWTYQEGLLPTRRLIFTDQQVYFQCNTAHYMESMWWPDYLLDSETSLTPVADWPQPAFQLIGAQSNADEKAQLLIRLVRNYSQRNLSYEADTMQAFLGILGMFSADDPPVYHVWGTPVTRGNCLNRATNSMWLTCWYHETPSERRSGFPSWSWSGWMGSIEPTRLRDAGILESSYCQRIEVRDADDDAGTAITLDQSCVDKHQHACARYATGSHLLRLRVTRMTEVTLRYIASESAAYVRRPAGGGVHVLHRLRDDDVSLQRDALLHGGGKTLPAFQANDHCIMVLRPCSGGDDHYQRVGVFFALDDYILEQPDGSLSCAVYGNGDDYRRYYGNFRGECGVGFHTQDIALV</sequence>
<dbReference type="InterPro" id="IPR010730">
    <property type="entry name" value="HET"/>
</dbReference>